<evidence type="ECO:0000313" key="10">
    <source>
        <dbReference type="EnsemblPlants" id="Pp3c5_17090V3.1"/>
    </source>
</evidence>
<dbReference type="EMBL" id="ABEU02000005">
    <property type="protein sequence ID" value="PNR54131.1"/>
    <property type="molecule type" value="Genomic_DNA"/>
</dbReference>
<evidence type="ECO:0000256" key="4">
    <source>
        <dbReference type="ARBA" id="ARBA00022679"/>
    </source>
</evidence>
<dbReference type="FunCoup" id="A0A2K1KK22">
    <property type="interactions" value="4572"/>
</dbReference>
<evidence type="ECO:0000256" key="2">
    <source>
        <dbReference type="ARBA" id="ARBA00006331"/>
    </source>
</evidence>
<dbReference type="PANTHER" id="PTHR45670">
    <property type="entry name" value="E3 UBIQUITIN-PROTEIN LIGASE TRIP12"/>
    <property type="match status" value="1"/>
</dbReference>
<gene>
    <name evidence="10" type="primary">LOC112282819</name>
    <name evidence="9" type="ORF">PHYPA_007807</name>
</gene>
<dbReference type="SUPFAM" id="SSF48371">
    <property type="entry name" value="ARM repeat"/>
    <property type="match status" value="1"/>
</dbReference>
<dbReference type="Gene3D" id="1.25.10.10">
    <property type="entry name" value="Leucine-rich Repeat Variant"/>
    <property type="match status" value="1"/>
</dbReference>
<dbReference type="Gramene" id="Pp3c5_17090V3.1">
    <property type="protein sequence ID" value="Pp3c5_17090V3.1"/>
    <property type="gene ID" value="Pp3c5_17090"/>
</dbReference>
<dbReference type="Proteomes" id="UP000006727">
    <property type="component" value="Chromosome 5"/>
</dbReference>
<dbReference type="STRING" id="3218.A0A2K1KK22"/>
<feature type="domain" description="HECT" evidence="8">
    <location>
        <begin position="1104"/>
        <end position="1412"/>
    </location>
</feature>
<reference evidence="9 11" key="2">
    <citation type="journal article" date="2018" name="Plant J.">
        <title>The Physcomitrella patens chromosome-scale assembly reveals moss genome structure and evolution.</title>
        <authorList>
            <person name="Lang D."/>
            <person name="Ullrich K.K."/>
            <person name="Murat F."/>
            <person name="Fuchs J."/>
            <person name="Jenkins J."/>
            <person name="Haas F.B."/>
            <person name="Piednoel M."/>
            <person name="Gundlach H."/>
            <person name="Van Bel M."/>
            <person name="Meyberg R."/>
            <person name="Vives C."/>
            <person name="Morata J."/>
            <person name="Symeonidi A."/>
            <person name="Hiss M."/>
            <person name="Muchero W."/>
            <person name="Kamisugi Y."/>
            <person name="Saleh O."/>
            <person name="Blanc G."/>
            <person name="Decker E.L."/>
            <person name="van Gessel N."/>
            <person name="Grimwood J."/>
            <person name="Hayes R.D."/>
            <person name="Graham S.W."/>
            <person name="Gunter L.E."/>
            <person name="McDaniel S.F."/>
            <person name="Hoernstein S.N.W."/>
            <person name="Larsson A."/>
            <person name="Li F.W."/>
            <person name="Perroud P.F."/>
            <person name="Phillips J."/>
            <person name="Ranjan P."/>
            <person name="Rokshar D.S."/>
            <person name="Rothfels C.J."/>
            <person name="Schneider L."/>
            <person name="Shu S."/>
            <person name="Stevenson D.W."/>
            <person name="Thummler F."/>
            <person name="Tillich M."/>
            <person name="Villarreal Aguilar J.C."/>
            <person name="Widiez T."/>
            <person name="Wong G.K."/>
            <person name="Wymore A."/>
            <person name="Zhang Y."/>
            <person name="Zimmer A.D."/>
            <person name="Quatrano R.S."/>
            <person name="Mayer K.F.X."/>
            <person name="Goodstein D."/>
            <person name="Casacuberta J.M."/>
            <person name="Vandepoele K."/>
            <person name="Reski R."/>
            <person name="Cuming A.C."/>
            <person name="Tuskan G.A."/>
            <person name="Maumus F."/>
            <person name="Salse J."/>
            <person name="Schmutz J."/>
            <person name="Rensing S.A."/>
        </authorList>
    </citation>
    <scope>NUCLEOTIDE SEQUENCE [LARGE SCALE GENOMIC DNA]</scope>
    <source>
        <strain evidence="10 11">cv. Gransden 2004</strain>
    </source>
</reference>
<dbReference type="GO" id="GO:0043161">
    <property type="term" value="P:proteasome-mediated ubiquitin-dependent protein catabolic process"/>
    <property type="evidence" value="ECO:0000318"/>
    <property type="project" value="GO_Central"/>
</dbReference>
<dbReference type="PROSITE" id="PS50237">
    <property type="entry name" value="HECT"/>
    <property type="match status" value="1"/>
</dbReference>
<feature type="region of interest" description="Disordered" evidence="7">
    <location>
        <begin position="162"/>
        <end position="213"/>
    </location>
</feature>
<dbReference type="InterPro" id="IPR035983">
    <property type="entry name" value="Hect_E3_ubiquitin_ligase"/>
</dbReference>
<keyword evidence="5 6" id="KW-0833">Ubl conjugation pathway</keyword>
<sequence length="1412" mass="150093">MTIASRAEEGGGGVGVETSAREILLRNQPELLEQFGNDLFPVLVQVYGSSVNPPVRHKCLAAIIKLVHFTAPEMLRSLLQESNISSFLAGVLASKDMSLLTKALQIAEMLMQKLPDVFAKMFVKEGVVHALDTLITSEQVGALSPPGGSRSADLAANAVVTASGGILPPPRPRRGGASRRKSMGSTDEEAGLSTSAPLSTTMASPPSGGEPLRTIRSGLRASAIARAKKIRNTYFPGDAGAADEGVTESLRKLKKLCAQLNGEASGGEGKGKGLGGGRGAGLSEEQLGAVVGVLLGELGAGDGVSTFEFVGSGVVGGLINYFTCGNTAKENVEDPGLREQALKRMKQFIEVALPRETGVSGSDAPLTLLVRKLQNALASLERFPVVLSHAPRSNSWTVSIAAGLSALTQPFKLRLCRATGDKTLRDYSNNIVLIEPLATLIAVEDFLWPRVKRHERAGTAATGAASTSEASAPIPVPNAERRPSTRSRSAAAAAGMGSGRSSESWGGASGAKGKGKAVSRSLGASPGGDESRGPETRNAAARRRAAAASASTEKAASEGESEEDVEVSPVELEEAVAMDEDDLSEEEDEDEDDDHDDVFGDDPVAPCKRDQVHDVQLGDAEGGAVASSSEASQPSGGASVVSRTGALTSGAESSGTRTGGSRGALSYAAAALASAGVNGSRGGGRERKSVGAAAAAAANSPPKLVFCLGGKQLNRMLTIFQAIQRQAVAEEDEEERYGGSEHGGGSGRRLWDEVYTITYQRADANGEATASAVGKSASASPRGKGCGSAMEGSWQQASLLDSTLQGELPCDLDRSNNSYSILLLLRVLEGLNKLAPRLRAQGALEAFAAGEVDRVDESPGAGPLVPREDFLSSKLTPKLARQMQDALALCSGGLPSWCGQLTRACPFLFPFETRRQYFHSTAFGLSRALQRLQQQQSADGAAASNDRELRVGRLQRQKVRVSRQRILESAAKVMELYSGHKAVLEVEYFGEVGTGLGPTLEFYTLLSHELQKEKLDMWRSETMMKSEAMAGVESAEVEAVDADVEMVEEEVAEVEALSMGEGDRGSAEGGAISGEYVTAPQGLFPRPWHPDTDPGSNKKYWKVLEHFRLLGRVMAKALQDGRLLDVPMSTAFYKIILGQELDLYDIQTLDPELGRTLFEMQGLIRRKQLLETHGGKREEVEALTFRGSRLEDLCLDFTLPGYPEYELRSNGREVAVDLDNLEEYVSLVVEATVKVGVGPQIEAFRSGFNQVFQLSSLQIFSEDELDYLLCGRRELWAPESLPDIMKFDHGYTASSPPIRNLLDIMCELSPEEQRAFLRFVTGAPRLPPGGLAALNPKLTIVRKHPTGGSGVALGSTPPGAAAGMGTTLADRDLPSVMTCANYLKLPPYSCKEIMRERLLYAIHEGQGSFDLS</sequence>
<reference evidence="10" key="3">
    <citation type="submission" date="2020-12" db="UniProtKB">
        <authorList>
            <consortium name="EnsemblPlants"/>
        </authorList>
    </citation>
    <scope>IDENTIFICATION</scope>
</reference>
<evidence type="ECO:0000256" key="5">
    <source>
        <dbReference type="ARBA" id="ARBA00022786"/>
    </source>
</evidence>
<keyword evidence="11" id="KW-1185">Reference proteome</keyword>
<comment type="similarity">
    <text evidence="2">Belongs to the UPL family. K-HECT subfamily.</text>
</comment>
<dbReference type="PANTHER" id="PTHR45670:SF1">
    <property type="entry name" value="E3 UBIQUITIN-PROTEIN LIGASE HECTD1"/>
    <property type="match status" value="1"/>
</dbReference>
<proteinExistence type="inferred from homology"/>
<feature type="compositionally biased region" description="Low complexity" evidence="7">
    <location>
        <begin position="486"/>
        <end position="506"/>
    </location>
</feature>
<feature type="compositionally biased region" description="Low complexity" evidence="7">
    <location>
        <begin position="458"/>
        <end position="472"/>
    </location>
</feature>
<evidence type="ECO:0000256" key="6">
    <source>
        <dbReference type="PROSITE-ProRule" id="PRU00104"/>
    </source>
</evidence>
<dbReference type="InterPro" id="IPR016024">
    <property type="entry name" value="ARM-type_fold"/>
</dbReference>
<dbReference type="EC" id="2.3.2.26" evidence="3"/>
<dbReference type="Gramene" id="Pp3c5_17090V3.2">
    <property type="protein sequence ID" value="Pp3c5_17090V3.2"/>
    <property type="gene ID" value="Pp3c5_17090"/>
</dbReference>
<dbReference type="CDD" id="cd00078">
    <property type="entry name" value="HECTc"/>
    <property type="match status" value="1"/>
</dbReference>
<feature type="compositionally biased region" description="Polar residues" evidence="7">
    <location>
        <begin position="192"/>
        <end position="204"/>
    </location>
</feature>
<reference evidence="9 11" key="1">
    <citation type="journal article" date="2008" name="Science">
        <title>The Physcomitrella genome reveals evolutionary insights into the conquest of land by plants.</title>
        <authorList>
            <person name="Rensing S."/>
            <person name="Lang D."/>
            <person name="Zimmer A."/>
            <person name="Terry A."/>
            <person name="Salamov A."/>
            <person name="Shapiro H."/>
            <person name="Nishiyama T."/>
            <person name="Perroud P.-F."/>
            <person name="Lindquist E."/>
            <person name="Kamisugi Y."/>
            <person name="Tanahashi T."/>
            <person name="Sakakibara K."/>
            <person name="Fujita T."/>
            <person name="Oishi K."/>
            <person name="Shin-I T."/>
            <person name="Kuroki Y."/>
            <person name="Toyoda A."/>
            <person name="Suzuki Y."/>
            <person name="Hashimoto A."/>
            <person name="Yamaguchi K."/>
            <person name="Sugano A."/>
            <person name="Kohara Y."/>
            <person name="Fujiyama A."/>
            <person name="Anterola A."/>
            <person name="Aoki S."/>
            <person name="Ashton N."/>
            <person name="Barbazuk W.B."/>
            <person name="Barker E."/>
            <person name="Bennetzen J."/>
            <person name="Bezanilla M."/>
            <person name="Blankenship R."/>
            <person name="Cho S.H."/>
            <person name="Dutcher S."/>
            <person name="Estelle M."/>
            <person name="Fawcett J.A."/>
            <person name="Gundlach H."/>
            <person name="Hanada K."/>
            <person name="Heyl A."/>
            <person name="Hicks K.A."/>
            <person name="Hugh J."/>
            <person name="Lohr M."/>
            <person name="Mayer K."/>
            <person name="Melkozernov A."/>
            <person name="Murata T."/>
            <person name="Nelson D."/>
            <person name="Pils B."/>
            <person name="Prigge M."/>
            <person name="Reiss B."/>
            <person name="Renner T."/>
            <person name="Rombauts S."/>
            <person name="Rushton P."/>
            <person name="Sanderfoot A."/>
            <person name="Schween G."/>
            <person name="Shiu S.-H."/>
            <person name="Stueber K."/>
            <person name="Theodoulou F.L."/>
            <person name="Tu H."/>
            <person name="Van de Peer Y."/>
            <person name="Verrier P.J."/>
            <person name="Waters E."/>
            <person name="Wood A."/>
            <person name="Yang L."/>
            <person name="Cove D."/>
            <person name="Cuming A."/>
            <person name="Hasebe M."/>
            <person name="Lucas S."/>
            <person name="Mishler D.B."/>
            <person name="Reski R."/>
            <person name="Grigoriev I."/>
            <person name="Quatrano R.S."/>
            <person name="Boore J.L."/>
        </authorList>
    </citation>
    <scope>NUCLEOTIDE SEQUENCE [LARGE SCALE GENOMIC DNA]</scope>
    <source>
        <strain evidence="10 11">cv. Gransden 2004</strain>
    </source>
</reference>
<evidence type="ECO:0000313" key="11">
    <source>
        <dbReference type="Proteomes" id="UP000006727"/>
    </source>
</evidence>
<keyword evidence="4" id="KW-0808">Transferase</keyword>
<evidence type="ECO:0000259" key="8">
    <source>
        <dbReference type="PROSITE" id="PS50237"/>
    </source>
</evidence>
<feature type="compositionally biased region" description="Acidic residues" evidence="7">
    <location>
        <begin position="559"/>
        <end position="600"/>
    </location>
</feature>
<feature type="compositionally biased region" description="Polar residues" evidence="7">
    <location>
        <begin position="633"/>
        <end position="647"/>
    </location>
</feature>
<organism evidence="9">
    <name type="scientific">Physcomitrium patens</name>
    <name type="common">Spreading-leaved earth moss</name>
    <name type="synonym">Physcomitrella patens</name>
    <dbReference type="NCBI Taxonomy" id="3218"/>
    <lineage>
        <taxon>Eukaryota</taxon>
        <taxon>Viridiplantae</taxon>
        <taxon>Streptophyta</taxon>
        <taxon>Embryophyta</taxon>
        <taxon>Bryophyta</taxon>
        <taxon>Bryophytina</taxon>
        <taxon>Bryopsida</taxon>
        <taxon>Funariidae</taxon>
        <taxon>Funariales</taxon>
        <taxon>Funariaceae</taxon>
        <taxon>Physcomitrium</taxon>
    </lineage>
</organism>
<feature type="region of interest" description="Disordered" evidence="7">
    <location>
        <begin position="621"/>
        <end position="662"/>
    </location>
</feature>
<evidence type="ECO:0000256" key="3">
    <source>
        <dbReference type="ARBA" id="ARBA00012485"/>
    </source>
</evidence>
<dbReference type="Pfam" id="PF00632">
    <property type="entry name" value="HECT"/>
    <property type="match status" value="1"/>
</dbReference>
<dbReference type="SUPFAM" id="SSF56204">
    <property type="entry name" value="Hect, E3 ligase catalytic domain"/>
    <property type="match status" value="1"/>
</dbReference>
<evidence type="ECO:0000256" key="1">
    <source>
        <dbReference type="ARBA" id="ARBA00000885"/>
    </source>
</evidence>
<dbReference type="InterPro" id="IPR045322">
    <property type="entry name" value="HECTD1/TRIP12-like"/>
</dbReference>
<dbReference type="GO" id="GO:0000209">
    <property type="term" value="P:protein polyubiquitination"/>
    <property type="evidence" value="ECO:0000318"/>
    <property type="project" value="GO_Central"/>
</dbReference>
<dbReference type="SMART" id="SM00119">
    <property type="entry name" value="HECTc"/>
    <property type="match status" value="1"/>
</dbReference>
<protein>
    <recommendedName>
        <fullName evidence="3">HECT-type E3 ubiquitin transferase</fullName>
        <ecNumber evidence="3">2.3.2.26</ecNumber>
    </recommendedName>
</protein>
<dbReference type="GO" id="GO:0061630">
    <property type="term" value="F:ubiquitin protein ligase activity"/>
    <property type="evidence" value="ECO:0000318"/>
    <property type="project" value="GO_Central"/>
</dbReference>
<feature type="region of interest" description="Disordered" evidence="7">
    <location>
        <begin position="458"/>
        <end position="607"/>
    </location>
</feature>
<feature type="compositionally biased region" description="Low complexity" evidence="7">
    <location>
        <begin position="622"/>
        <end position="632"/>
    </location>
</feature>
<comment type="catalytic activity">
    <reaction evidence="1">
        <text>S-ubiquitinyl-[E2 ubiquitin-conjugating enzyme]-L-cysteine + [acceptor protein]-L-lysine = [E2 ubiquitin-conjugating enzyme]-L-cysteine + N(6)-ubiquitinyl-[acceptor protein]-L-lysine.</text>
        <dbReference type="EC" id="2.3.2.26"/>
    </reaction>
</comment>
<dbReference type="EnsemblPlants" id="Pp3c5_17090V3.1">
    <property type="protein sequence ID" value="Pp3c5_17090V3.1"/>
    <property type="gene ID" value="Pp3c5_17090"/>
</dbReference>
<dbReference type="InterPro" id="IPR011989">
    <property type="entry name" value="ARM-like"/>
</dbReference>
<name>A0A2K1KK22_PHYPA</name>
<accession>A0A2K1KK22</accession>
<feature type="region of interest" description="Disordered" evidence="7">
    <location>
        <begin position="729"/>
        <end position="748"/>
    </location>
</feature>
<dbReference type="InterPro" id="IPR000569">
    <property type="entry name" value="HECT_dom"/>
</dbReference>
<evidence type="ECO:0000256" key="7">
    <source>
        <dbReference type="SAM" id="MobiDB-lite"/>
    </source>
</evidence>
<evidence type="ECO:0000313" key="9">
    <source>
        <dbReference type="EMBL" id="PNR54131.1"/>
    </source>
</evidence>
<dbReference type="Gene3D" id="3.90.1750.10">
    <property type="entry name" value="Hect, E3 ligase catalytic domains"/>
    <property type="match status" value="1"/>
</dbReference>
<dbReference type="EnsemblPlants" id="Pp3c5_17090V3.2">
    <property type="protein sequence ID" value="Pp3c5_17090V3.2"/>
    <property type="gene ID" value="Pp3c5_17090"/>
</dbReference>
<dbReference type="Gene3D" id="3.30.2410.10">
    <property type="entry name" value="Hect, E3 ligase catalytic domain"/>
    <property type="match status" value="1"/>
</dbReference>
<feature type="compositionally biased region" description="Basic residues" evidence="7">
    <location>
        <begin position="171"/>
        <end position="182"/>
    </location>
</feature>
<feature type="active site" description="Glycyl thioester intermediate" evidence="6">
    <location>
        <position position="1379"/>
    </location>
</feature>